<evidence type="ECO:0000313" key="2">
    <source>
        <dbReference type="Proteomes" id="UP000838756"/>
    </source>
</evidence>
<protein>
    <submittedName>
        <fullName evidence="1">Jg2696 protein</fullName>
    </submittedName>
</protein>
<reference evidence="1" key="1">
    <citation type="submission" date="2022-03" db="EMBL/GenBank/DDBJ databases">
        <authorList>
            <person name="Lindestad O."/>
        </authorList>
    </citation>
    <scope>NUCLEOTIDE SEQUENCE</scope>
</reference>
<accession>A0A8S4R8X3</accession>
<comment type="caution">
    <text evidence="1">The sequence shown here is derived from an EMBL/GenBank/DDBJ whole genome shotgun (WGS) entry which is preliminary data.</text>
</comment>
<dbReference type="AlphaFoldDB" id="A0A8S4R8X3"/>
<proteinExistence type="predicted"/>
<name>A0A8S4R8X3_9NEOP</name>
<gene>
    <name evidence="1" type="primary">jg2696</name>
    <name evidence="1" type="ORF">PAEG_LOCUS10099</name>
</gene>
<evidence type="ECO:0000313" key="1">
    <source>
        <dbReference type="EMBL" id="CAH2231626.1"/>
    </source>
</evidence>
<dbReference type="EMBL" id="CAKXAJ010024846">
    <property type="protein sequence ID" value="CAH2231626.1"/>
    <property type="molecule type" value="Genomic_DNA"/>
</dbReference>
<organism evidence="1 2">
    <name type="scientific">Pararge aegeria aegeria</name>
    <dbReference type="NCBI Taxonomy" id="348720"/>
    <lineage>
        <taxon>Eukaryota</taxon>
        <taxon>Metazoa</taxon>
        <taxon>Ecdysozoa</taxon>
        <taxon>Arthropoda</taxon>
        <taxon>Hexapoda</taxon>
        <taxon>Insecta</taxon>
        <taxon>Pterygota</taxon>
        <taxon>Neoptera</taxon>
        <taxon>Endopterygota</taxon>
        <taxon>Lepidoptera</taxon>
        <taxon>Glossata</taxon>
        <taxon>Ditrysia</taxon>
        <taxon>Papilionoidea</taxon>
        <taxon>Nymphalidae</taxon>
        <taxon>Satyrinae</taxon>
        <taxon>Satyrini</taxon>
        <taxon>Parargina</taxon>
        <taxon>Pararge</taxon>
    </lineage>
</organism>
<sequence length="94" mass="10224">MSLATTVKENIVRKPAYEEFSIMSLKANSITSYFIISTHYRPTTGHRSPSTMGRGVTVFHHAGPVRIGGPIGLVTTTTFANSNLKLQGFQSRPG</sequence>
<keyword evidence="2" id="KW-1185">Reference proteome</keyword>
<dbReference type="Proteomes" id="UP000838756">
    <property type="component" value="Unassembled WGS sequence"/>
</dbReference>